<evidence type="ECO:0000313" key="2">
    <source>
        <dbReference type="EMBL" id="MBB3330235.1"/>
    </source>
</evidence>
<dbReference type="EMBL" id="JACHZF010000006">
    <property type="protein sequence ID" value="MBB3330235.1"/>
    <property type="molecule type" value="Genomic_DNA"/>
</dbReference>
<dbReference type="Proteomes" id="UP000553442">
    <property type="component" value="Unassembled WGS sequence"/>
</dbReference>
<organism evidence="2 3">
    <name type="scientific">Halomonas campaniensis</name>
    <dbReference type="NCBI Taxonomy" id="213554"/>
    <lineage>
        <taxon>Bacteria</taxon>
        <taxon>Pseudomonadati</taxon>
        <taxon>Pseudomonadota</taxon>
        <taxon>Gammaproteobacteria</taxon>
        <taxon>Oceanospirillales</taxon>
        <taxon>Halomonadaceae</taxon>
        <taxon>Halomonas</taxon>
    </lineage>
</organism>
<feature type="domain" description="SprT-like" evidence="1">
    <location>
        <begin position="24"/>
        <end position="177"/>
    </location>
</feature>
<name>A0A7W5K1R1_9GAMM</name>
<comment type="caution">
    <text evidence="2">The sequence shown here is derived from an EMBL/GenBank/DDBJ whole genome shotgun (WGS) entry which is preliminary data.</text>
</comment>
<dbReference type="Pfam" id="PF10263">
    <property type="entry name" value="SprT-like"/>
    <property type="match status" value="1"/>
</dbReference>
<dbReference type="PANTHER" id="PTHR38773:SF1">
    <property type="entry name" value="PROTEIN SPRT"/>
    <property type="match status" value="1"/>
</dbReference>
<dbReference type="AlphaFoldDB" id="A0A7W5K1R1"/>
<evidence type="ECO:0000259" key="1">
    <source>
        <dbReference type="SMART" id="SM00731"/>
    </source>
</evidence>
<dbReference type="PANTHER" id="PTHR38773">
    <property type="entry name" value="PROTEIN SPRT"/>
    <property type="match status" value="1"/>
</dbReference>
<protein>
    <submittedName>
        <fullName evidence="2">SprT protein</fullName>
    </submittedName>
</protein>
<keyword evidence="3" id="KW-1185">Reference proteome</keyword>
<dbReference type="SMART" id="SM00731">
    <property type="entry name" value="SprT"/>
    <property type="match status" value="1"/>
</dbReference>
<dbReference type="GO" id="GO:0006950">
    <property type="term" value="P:response to stress"/>
    <property type="evidence" value="ECO:0007669"/>
    <property type="project" value="UniProtKB-ARBA"/>
</dbReference>
<dbReference type="InterPro" id="IPR006640">
    <property type="entry name" value="SprT-like_domain"/>
</dbReference>
<accession>A0A7W5K1R1</accession>
<reference evidence="2 3" key="1">
    <citation type="submission" date="2020-08" db="EMBL/GenBank/DDBJ databases">
        <title>Genomic Encyclopedia of Archaeal and Bacterial Type Strains, Phase II (KMG-II): from individual species to whole genera.</title>
        <authorList>
            <person name="Goeker M."/>
        </authorList>
    </citation>
    <scope>NUCLEOTIDE SEQUENCE [LARGE SCALE GENOMIC DNA]</scope>
    <source>
        <strain evidence="2 3">5AG</strain>
    </source>
</reference>
<gene>
    <name evidence="2" type="ORF">BDK63_001083</name>
</gene>
<dbReference type="RefSeq" id="WP_183330349.1">
    <property type="nucleotide sequence ID" value="NZ_JACHZF010000006.1"/>
</dbReference>
<proteinExistence type="predicted"/>
<sequence length="186" mass="21280">MDRPALPHPDPVRLAALDHEALLAALHARVEAAWRLCREVHPHLPRPKVWCDLRGKCAGQAHFGRGGLRFNPVLYAENRLAFLVEVVPHEMAHWLVHHLEDGHLARAHGREWQTVMRRLFGLVPSTTHRFDTSRASPAPHRYACACREHAFTERRHGLARRGRGYRCRHCAQTLVYLGRSAFENGV</sequence>
<evidence type="ECO:0000313" key="3">
    <source>
        <dbReference type="Proteomes" id="UP000553442"/>
    </source>
</evidence>